<feature type="region of interest" description="Disordered" evidence="2">
    <location>
        <begin position="73"/>
        <end position="107"/>
    </location>
</feature>
<organism evidence="4 5">
    <name type="scientific">Crotalus adamanteus</name>
    <name type="common">Eastern diamondback rattlesnake</name>
    <dbReference type="NCBI Taxonomy" id="8729"/>
    <lineage>
        <taxon>Eukaryota</taxon>
        <taxon>Metazoa</taxon>
        <taxon>Chordata</taxon>
        <taxon>Craniata</taxon>
        <taxon>Vertebrata</taxon>
        <taxon>Euteleostomi</taxon>
        <taxon>Lepidosauria</taxon>
        <taxon>Squamata</taxon>
        <taxon>Bifurcata</taxon>
        <taxon>Unidentata</taxon>
        <taxon>Episquamata</taxon>
        <taxon>Toxicofera</taxon>
        <taxon>Serpentes</taxon>
        <taxon>Colubroidea</taxon>
        <taxon>Viperidae</taxon>
        <taxon>Crotalinae</taxon>
        <taxon>Crotalus</taxon>
    </lineage>
</organism>
<dbReference type="InterPro" id="IPR050916">
    <property type="entry name" value="SCAN-C2H2_zinc_finger"/>
</dbReference>
<evidence type="ECO:0000313" key="5">
    <source>
        <dbReference type="Proteomes" id="UP001474421"/>
    </source>
</evidence>
<dbReference type="EMBL" id="JAOTOJ010000002">
    <property type="protein sequence ID" value="KAK9405683.1"/>
    <property type="molecule type" value="Genomic_DNA"/>
</dbReference>
<dbReference type="PANTHER" id="PTHR45935">
    <property type="entry name" value="PROTEIN ZBED8-RELATED"/>
    <property type="match status" value="1"/>
</dbReference>
<comment type="caution">
    <text evidence="4">The sequence shown here is derived from an EMBL/GenBank/DDBJ whole genome shotgun (WGS) entry which is preliminary data.</text>
</comment>
<dbReference type="InterPro" id="IPR038269">
    <property type="entry name" value="SCAN_sf"/>
</dbReference>
<feature type="compositionally biased region" description="Pro residues" evidence="2">
    <location>
        <begin position="445"/>
        <end position="458"/>
    </location>
</feature>
<dbReference type="PROSITE" id="PS50804">
    <property type="entry name" value="SCAN_BOX"/>
    <property type="match status" value="1"/>
</dbReference>
<dbReference type="InterPro" id="IPR003309">
    <property type="entry name" value="SCAN_dom"/>
</dbReference>
<proteinExistence type="predicted"/>
<protein>
    <submittedName>
        <fullName evidence="4">Zinc finger and SCAN domain-containing protein 32-like</fullName>
    </submittedName>
</protein>
<evidence type="ECO:0000313" key="4">
    <source>
        <dbReference type="EMBL" id="KAK9405683.1"/>
    </source>
</evidence>
<evidence type="ECO:0000259" key="3">
    <source>
        <dbReference type="PROSITE" id="PS50804"/>
    </source>
</evidence>
<dbReference type="PANTHER" id="PTHR45935:SF15">
    <property type="entry name" value="SCAN BOX DOMAIN-CONTAINING PROTEIN"/>
    <property type="match status" value="1"/>
</dbReference>
<feature type="region of interest" description="Disordered" evidence="2">
    <location>
        <begin position="230"/>
        <end position="261"/>
    </location>
</feature>
<keyword evidence="5" id="KW-1185">Reference proteome</keyword>
<feature type="compositionally biased region" description="Basic and acidic residues" evidence="2">
    <location>
        <begin position="7"/>
        <end position="23"/>
    </location>
</feature>
<feature type="region of interest" description="Disordered" evidence="2">
    <location>
        <begin position="1"/>
        <end position="23"/>
    </location>
</feature>
<dbReference type="AlphaFoldDB" id="A0AAW1BUK8"/>
<keyword evidence="1" id="KW-0539">Nucleus</keyword>
<gene>
    <name evidence="4" type="ORF">NXF25_004457</name>
</gene>
<dbReference type="Pfam" id="PF02023">
    <property type="entry name" value="SCAN"/>
    <property type="match status" value="1"/>
</dbReference>
<feature type="region of interest" description="Disordered" evidence="2">
    <location>
        <begin position="321"/>
        <end position="408"/>
    </location>
</feature>
<feature type="compositionally biased region" description="Basic and acidic residues" evidence="2">
    <location>
        <begin position="230"/>
        <end position="245"/>
    </location>
</feature>
<dbReference type="SUPFAM" id="SSF47353">
    <property type="entry name" value="Retrovirus capsid dimerization domain-like"/>
    <property type="match status" value="1"/>
</dbReference>
<evidence type="ECO:0000256" key="2">
    <source>
        <dbReference type="SAM" id="MobiDB-lite"/>
    </source>
</evidence>
<sequence>MEEEDWPGLRKPEKSLEEVGRGHDVTCAETVMKPLAKAIPSLQKQKLADGLQQGWEGQWPDFLTCPPSPYPRWKNRLSKSRPGSQERPSSLEGLDEDDRCPRTEYGTQTGKGLCEEAHKAHANLNFPLKEEIPEEDLIPDPERQRRRFRWFCYQQAEGPREAASQLWELCHRWLKPEEHTKEQILELLVLEQFVSILPVEIQSWVQESSPGTCSEAVALAEDFLARQLEERQPSCPERDRGRESCRSPWNMPGSLCNMPATSPVSEQLLSDETEKGPLASGGKEKNDQEILLGNNDIEAKEDGVLEQQTSLAKGTIFPFHDEKEAEPGNQPELQSFREDHPKKTPLCQESDGNTERTPHQSPANSPHSPPPFRASAKPRPCGSRLVTRPRVRAPSHPPPASLDRPRRARLRRFPFFFSQKVKGTELSCLERSRFVAGGNEWEGSSPPPPPPPPPSCPG</sequence>
<dbReference type="SMART" id="SM00431">
    <property type="entry name" value="SCAN"/>
    <property type="match status" value="1"/>
</dbReference>
<dbReference type="FunFam" id="1.10.4020.10:FF:000001">
    <property type="entry name" value="zinc finger protein 263 isoform X1"/>
    <property type="match status" value="1"/>
</dbReference>
<dbReference type="CDD" id="cd07936">
    <property type="entry name" value="SCAN"/>
    <property type="match status" value="1"/>
</dbReference>
<dbReference type="Gene3D" id="1.10.4020.10">
    <property type="entry name" value="DNA breaking-rejoining enzymes"/>
    <property type="match status" value="1"/>
</dbReference>
<accession>A0AAW1BUK8</accession>
<dbReference type="Proteomes" id="UP001474421">
    <property type="component" value="Unassembled WGS sequence"/>
</dbReference>
<feature type="domain" description="SCAN box" evidence="3">
    <location>
        <begin position="145"/>
        <end position="228"/>
    </location>
</feature>
<reference evidence="4 5" key="1">
    <citation type="journal article" date="2024" name="Proc. Natl. Acad. Sci. U.S.A.">
        <title>The genetic regulatory architecture and epigenomic basis for age-related changes in rattlesnake venom.</title>
        <authorList>
            <person name="Hogan M.P."/>
            <person name="Holding M.L."/>
            <person name="Nystrom G.S."/>
            <person name="Colston T.J."/>
            <person name="Bartlett D.A."/>
            <person name="Mason A.J."/>
            <person name="Ellsworth S.A."/>
            <person name="Rautsaw R.M."/>
            <person name="Lawrence K.C."/>
            <person name="Strickland J.L."/>
            <person name="He B."/>
            <person name="Fraser P."/>
            <person name="Margres M.J."/>
            <person name="Gilbert D.M."/>
            <person name="Gibbs H.L."/>
            <person name="Parkinson C.L."/>
            <person name="Rokyta D.R."/>
        </authorList>
    </citation>
    <scope>NUCLEOTIDE SEQUENCE [LARGE SCALE GENOMIC DNA]</scope>
    <source>
        <strain evidence="4">DRR0105</strain>
    </source>
</reference>
<name>A0AAW1BUK8_CROAD</name>
<feature type="region of interest" description="Disordered" evidence="2">
    <location>
        <begin position="437"/>
        <end position="458"/>
    </location>
</feature>
<evidence type="ECO:0000256" key="1">
    <source>
        <dbReference type="ARBA" id="ARBA00023242"/>
    </source>
</evidence>